<dbReference type="EMBL" id="OX596088">
    <property type="protein sequence ID" value="CAN0514095.1"/>
    <property type="molecule type" value="Genomic_DNA"/>
</dbReference>
<protein>
    <submittedName>
        <fullName evidence="1">Uncharacterized protein</fullName>
    </submittedName>
</protein>
<accession>A0AC59ZUL0</accession>
<organism evidence="1 2">
    <name type="scientific">Rangifer tarandus platyrhynchus</name>
    <name type="common">Svalbard reindeer</name>
    <dbReference type="NCBI Taxonomy" id="3082113"/>
    <lineage>
        <taxon>Eukaryota</taxon>
        <taxon>Metazoa</taxon>
        <taxon>Chordata</taxon>
        <taxon>Craniata</taxon>
        <taxon>Vertebrata</taxon>
        <taxon>Euteleostomi</taxon>
        <taxon>Mammalia</taxon>
        <taxon>Eutheria</taxon>
        <taxon>Laurasiatheria</taxon>
        <taxon>Artiodactyla</taxon>
        <taxon>Ruminantia</taxon>
        <taxon>Pecora</taxon>
        <taxon>Cervidae</taxon>
        <taxon>Odocoileinae</taxon>
        <taxon>Rangifer</taxon>
    </lineage>
</organism>
<reference evidence="1" key="1">
    <citation type="submission" date="2023-05" db="EMBL/GenBank/DDBJ databases">
        <authorList>
            <consortium name="ELIXIR-Norway"/>
        </authorList>
    </citation>
    <scope>NUCLEOTIDE SEQUENCE</scope>
</reference>
<evidence type="ECO:0000313" key="2">
    <source>
        <dbReference type="Proteomes" id="UP001162501"/>
    </source>
</evidence>
<sequence length="102" mass="10995">MKRASPRGNRTDSPGSQGQHARSRPGSTRELVSADEFPQATKRPKVTLPPSSGGCPLSLSSQHWENECLLSQACQVYSTVSSCSNTQAPDFFKTLEIITGNT</sequence>
<gene>
    <name evidence="1" type="ORF">MRATA1EN22A_LOCUS23311</name>
</gene>
<name>A0AC59ZUL0_RANTA</name>
<proteinExistence type="predicted"/>
<dbReference type="Proteomes" id="UP001162501">
    <property type="component" value="Chromosome 4"/>
</dbReference>
<evidence type="ECO:0000313" key="1">
    <source>
        <dbReference type="EMBL" id="CAN0514095.1"/>
    </source>
</evidence>
<reference evidence="1" key="2">
    <citation type="submission" date="2025-03" db="EMBL/GenBank/DDBJ databases">
        <authorList>
            <consortium name="ELIXIR-Norway"/>
            <consortium name="Elixir Norway"/>
        </authorList>
    </citation>
    <scope>NUCLEOTIDE SEQUENCE</scope>
</reference>